<dbReference type="Gene3D" id="1.10.10.1320">
    <property type="entry name" value="Anti-sigma factor, zinc-finger domain"/>
    <property type="match status" value="1"/>
</dbReference>
<feature type="region of interest" description="Disordered" evidence="6">
    <location>
        <begin position="302"/>
        <end position="330"/>
    </location>
</feature>
<dbReference type="GO" id="GO:0003677">
    <property type="term" value="F:DNA binding"/>
    <property type="evidence" value="ECO:0007669"/>
    <property type="project" value="UniProtKB-KW"/>
</dbReference>
<dbReference type="Pfam" id="PF04542">
    <property type="entry name" value="Sigma70_r2"/>
    <property type="match status" value="1"/>
</dbReference>
<evidence type="ECO:0000313" key="10">
    <source>
        <dbReference type="Proteomes" id="UP000008229"/>
    </source>
</evidence>
<dbReference type="GO" id="GO:0006352">
    <property type="term" value="P:DNA-templated transcription initiation"/>
    <property type="evidence" value="ECO:0007669"/>
    <property type="project" value="InterPro"/>
</dbReference>
<feature type="region of interest" description="Disordered" evidence="6">
    <location>
        <begin position="344"/>
        <end position="453"/>
    </location>
</feature>
<dbReference type="RefSeq" id="WP_012933300.1">
    <property type="nucleotide sequence ID" value="NC_013739.1"/>
</dbReference>
<evidence type="ECO:0000256" key="5">
    <source>
        <dbReference type="ARBA" id="ARBA00023163"/>
    </source>
</evidence>
<feature type="domain" description="RNA polymerase sigma-70 region 2" evidence="7">
    <location>
        <begin position="19"/>
        <end position="79"/>
    </location>
</feature>
<dbReference type="SUPFAM" id="SSF88946">
    <property type="entry name" value="Sigma2 domain of RNA polymerase sigma factors"/>
    <property type="match status" value="1"/>
</dbReference>
<evidence type="ECO:0000259" key="7">
    <source>
        <dbReference type="Pfam" id="PF04542"/>
    </source>
</evidence>
<feature type="compositionally biased region" description="Pro residues" evidence="6">
    <location>
        <begin position="418"/>
        <end position="435"/>
    </location>
</feature>
<keyword evidence="3" id="KW-0731">Sigma factor</keyword>
<dbReference type="InterPro" id="IPR013325">
    <property type="entry name" value="RNA_pol_sigma_r2"/>
</dbReference>
<dbReference type="PANTHER" id="PTHR43133">
    <property type="entry name" value="RNA POLYMERASE ECF-TYPE SIGMA FACTO"/>
    <property type="match status" value="1"/>
</dbReference>
<dbReference type="InterPro" id="IPR013324">
    <property type="entry name" value="RNA_pol_sigma_r3/r4-like"/>
</dbReference>
<evidence type="ECO:0000256" key="1">
    <source>
        <dbReference type="ARBA" id="ARBA00010641"/>
    </source>
</evidence>
<dbReference type="SUPFAM" id="SSF88659">
    <property type="entry name" value="Sigma3 and sigma4 domains of RNA polymerase sigma factors"/>
    <property type="match status" value="1"/>
</dbReference>
<keyword evidence="4" id="KW-0238">DNA-binding</keyword>
<dbReference type="GO" id="GO:0016987">
    <property type="term" value="F:sigma factor activity"/>
    <property type="evidence" value="ECO:0007669"/>
    <property type="project" value="UniProtKB-KW"/>
</dbReference>
<dbReference type="Pfam" id="PF13490">
    <property type="entry name" value="zf-HC2"/>
    <property type="match status" value="1"/>
</dbReference>
<dbReference type="PANTHER" id="PTHR43133:SF8">
    <property type="entry name" value="RNA POLYMERASE SIGMA FACTOR HI_1459-RELATED"/>
    <property type="match status" value="1"/>
</dbReference>
<dbReference type="InterPro" id="IPR041916">
    <property type="entry name" value="Anti_sigma_zinc_sf"/>
</dbReference>
<dbReference type="InterPro" id="IPR007627">
    <property type="entry name" value="RNA_pol_sigma70_r2"/>
</dbReference>
<evidence type="ECO:0000256" key="6">
    <source>
        <dbReference type="SAM" id="MobiDB-lite"/>
    </source>
</evidence>
<feature type="domain" description="Putative zinc-finger" evidence="8">
    <location>
        <begin position="181"/>
        <end position="215"/>
    </location>
</feature>
<dbReference type="STRING" id="469383.Cwoe_1823"/>
<protein>
    <submittedName>
        <fullName evidence="9">RNA polymerase, sigma-24 subunit, ECF subfamily</fullName>
    </submittedName>
</protein>
<dbReference type="InterPro" id="IPR039425">
    <property type="entry name" value="RNA_pol_sigma-70-like"/>
</dbReference>
<organism evidence="9 10">
    <name type="scientific">Conexibacter woesei (strain DSM 14684 / CCUG 47730 / CIP 108061 / JCM 11494 / NBRC 100937 / ID131577)</name>
    <dbReference type="NCBI Taxonomy" id="469383"/>
    <lineage>
        <taxon>Bacteria</taxon>
        <taxon>Bacillati</taxon>
        <taxon>Actinomycetota</taxon>
        <taxon>Thermoleophilia</taxon>
        <taxon>Solirubrobacterales</taxon>
        <taxon>Conexibacteraceae</taxon>
        <taxon>Conexibacter</taxon>
    </lineage>
</organism>
<dbReference type="InterPro" id="IPR036388">
    <property type="entry name" value="WH-like_DNA-bd_sf"/>
</dbReference>
<evidence type="ECO:0000256" key="3">
    <source>
        <dbReference type="ARBA" id="ARBA00023082"/>
    </source>
</evidence>
<evidence type="ECO:0000259" key="8">
    <source>
        <dbReference type="Pfam" id="PF13490"/>
    </source>
</evidence>
<dbReference type="Gene3D" id="1.10.10.10">
    <property type="entry name" value="Winged helix-like DNA-binding domain superfamily/Winged helix DNA-binding domain"/>
    <property type="match status" value="1"/>
</dbReference>
<dbReference type="EMBL" id="CP001854">
    <property type="protein sequence ID" value="ADB50249.1"/>
    <property type="molecule type" value="Genomic_DNA"/>
</dbReference>
<dbReference type="HOGENOM" id="CLU_603714_0_0_11"/>
<sequence>MGRTGGRRGREAEERVFALVREHAYELLRFARRFSLCEDDAQDAYQRALEILVRQLRRGTPPQNTLSWLRTVVRHEASQVREERERRMSREQHDVEQQRNERADDPAERAERFERLAHTAEALRRLKPQEVTALVLRAEGLSYEEICERTSWSYTRTNRCVTEGRRALVARLRAIESGEECERWLPLLSMLADGEASARELTELRPHLRSCAACRATLRGFHEAPGQVGALVPAALLPVAVGADPGGTIRHVETMMHWLLERATVSAMRMQGAIDALPGTKIAAVAASTVAVAGSGAAIERAATNGPDRDRRGRSAQVAAASAATRPTAMAPAASAPLLAGVGAAQAATPPSGSPADRLAPPDGDRRTRSGEPIGEFALEPIVRGGEDRDAARRGTPPPPRREPEPTTGPAATASAPPSSPAPSAPPAEPAPAPATDPAAPDGEFTGFESTTE</sequence>
<evidence type="ECO:0000256" key="2">
    <source>
        <dbReference type="ARBA" id="ARBA00023015"/>
    </source>
</evidence>
<accession>D3F274</accession>
<dbReference type="OrthoDB" id="5244678at2"/>
<dbReference type="KEGG" id="cwo:Cwoe_1823"/>
<dbReference type="InterPro" id="IPR014284">
    <property type="entry name" value="RNA_pol_sigma-70_dom"/>
</dbReference>
<dbReference type="AlphaFoldDB" id="D3F274"/>
<comment type="similarity">
    <text evidence="1">Belongs to the sigma-70 factor family. ECF subfamily.</text>
</comment>
<dbReference type="eggNOG" id="COG1595">
    <property type="taxonomic scope" value="Bacteria"/>
</dbReference>
<dbReference type="Gene3D" id="1.10.1740.10">
    <property type="match status" value="1"/>
</dbReference>
<reference evidence="10" key="2">
    <citation type="submission" date="2010-01" db="EMBL/GenBank/DDBJ databases">
        <title>The complete genome of Conexibacter woesei DSM 14684.</title>
        <authorList>
            <consortium name="US DOE Joint Genome Institute (JGI-PGF)"/>
            <person name="Lucas S."/>
            <person name="Copeland A."/>
            <person name="Lapidus A."/>
            <person name="Glavina del Rio T."/>
            <person name="Dalin E."/>
            <person name="Tice H."/>
            <person name="Bruce D."/>
            <person name="Goodwin L."/>
            <person name="Pitluck S."/>
            <person name="Kyrpides N."/>
            <person name="Mavromatis K."/>
            <person name="Ivanova N."/>
            <person name="Mikhailova N."/>
            <person name="Chertkov O."/>
            <person name="Brettin T."/>
            <person name="Detter J.C."/>
            <person name="Han C."/>
            <person name="Larimer F."/>
            <person name="Land M."/>
            <person name="Hauser L."/>
            <person name="Markowitz V."/>
            <person name="Cheng J.-F."/>
            <person name="Hugenholtz P."/>
            <person name="Woyke T."/>
            <person name="Wu D."/>
            <person name="Pukall R."/>
            <person name="Steenblock K."/>
            <person name="Schneider S."/>
            <person name="Klenk H.-P."/>
            <person name="Eisen J.A."/>
        </authorList>
    </citation>
    <scope>NUCLEOTIDE SEQUENCE [LARGE SCALE GENOMIC DNA]</scope>
    <source>
        <strain evidence="10">DSM 14684 / CIP 108061 / JCM 11494 / NBRC 100937 / ID131577</strain>
    </source>
</reference>
<feature type="region of interest" description="Disordered" evidence="6">
    <location>
        <begin position="80"/>
        <end position="109"/>
    </location>
</feature>
<name>D3F274_CONWI</name>
<gene>
    <name evidence="9" type="ordered locus">Cwoe_1823</name>
</gene>
<keyword evidence="2" id="KW-0805">Transcription regulation</keyword>
<evidence type="ECO:0000313" key="9">
    <source>
        <dbReference type="EMBL" id="ADB50249.1"/>
    </source>
</evidence>
<dbReference type="InterPro" id="IPR027383">
    <property type="entry name" value="Znf_put"/>
</dbReference>
<reference evidence="9 10" key="1">
    <citation type="journal article" date="2010" name="Stand. Genomic Sci.">
        <title>Complete genome sequence of Conexibacter woesei type strain (ID131577).</title>
        <authorList>
            <person name="Pukall R."/>
            <person name="Lapidus A."/>
            <person name="Glavina Del Rio T."/>
            <person name="Copeland A."/>
            <person name="Tice H."/>
            <person name="Cheng J.-F."/>
            <person name="Lucas S."/>
            <person name="Chen F."/>
            <person name="Nolan M."/>
            <person name="Bruce D."/>
            <person name="Goodwin L."/>
            <person name="Pitluck S."/>
            <person name="Mavromatis K."/>
            <person name="Ivanova N."/>
            <person name="Ovchinnikova G."/>
            <person name="Pati A."/>
            <person name="Chen A."/>
            <person name="Palaniappan K."/>
            <person name="Land M."/>
            <person name="Hauser L."/>
            <person name="Chang Y.-J."/>
            <person name="Jeffries C.D."/>
            <person name="Chain P."/>
            <person name="Meincke L."/>
            <person name="Sims D."/>
            <person name="Brettin T."/>
            <person name="Detter J.C."/>
            <person name="Rohde M."/>
            <person name="Goeker M."/>
            <person name="Bristow J."/>
            <person name="Eisen J.A."/>
            <person name="Markowitz V."/>
            <person name="Kyrpides N.C."/>
            <person name="Klenk H.-P."/>
            <person name="Hugenholtz P."/>
        </authorList>
    </citation>
    <scope>NUCLEOTIDE SEQUENCE [LARGE SCALE GENOMIC DNA]</scope>
    <source>
        <strain evidence="10">DSM 14684 / CIP 108061 / JCM 11494 / NBRC 100937 / ID131577</strain>
    </source>
</reference>
<dbReference type="Proteomes" id="UP000008229">
    <property type="component" value="Chromosome"/>
</dbReference>
<keyword evidence="5" id="KW-0804">Transcription</keyword>
<keyword evidence="10" id="KW-1185">Reference proteome</keyword>
<dbReference type="NCBIfam" id="TIGR02937">
    <property type="entry name" value="sigma70-ECF"/>
    <property type="match status" value="1"/>
</dbReference>
<evidence type="ECO:0000256" key="4">
    <source>
        <dbReference type="ARBA" id="ARBA00023125"/>
    </source>
</evidence>
<feature type="compositionally biased region" description="Low complexity" evidence="6">
    <location>
        <begin position="315"/>
        <end position="330"/>
    </location>
</feature>
<proteinExistence type="inferred from homology"/>
<feature type="compositionally biased region" description="Low complexity" evidence="6">
    <location>
        <begin position="406"/>
        <end position="417"/>
    </location>
</feature>